<dbReference type="SUPFAM" id="SSF51197">
    <property type="entry name" value="Clavaminate synthase-like"/>
    <property type="match status" value="1"/>
</dbReference>
<gene>
    <name evidence="1" type="ORF">LTR97_008362</name>
</gene>
<dbReference type="Proteomes" id="UP001310594">
    <property type="component" value="Unassembled WGS sequence"/>
</dbReference>
<comment type="caution">
    <text evidence="1">The sequence shown here is derived from an EMBL/GenBank/DDBJ whole genome shotgun (WGS) entry which is preliminary data.</text>
</comment>
<reference evidence="1" key="1">
    <citation type="submission" date="2023-08" db="EMBL/GenBank/DDBJ databases">
        <title>Black Yeasts Isolated from many extreme environments.</title>
        <authorList>
            <person name="Coleine C."/>
            <person name="Stajich J.E."/>
            <person name="Selbmann L."/>
        </authorList>
    </citation>
    <scope>NUCLEOTIDE SEQUENCE</scope>
    <source>
        <strain evidence="1">CCFEE 5810</strain>
    </source>
</reference>
<evidence type="ECO:0000313" key="1">
    <source>
        <dbReference type="EMBL" id="KAK5695942.1"/>
    </source>
</evidence>
<accession>A0AAN8A096</accession>
<name>A0AAN8A096_9PEZI</name>
<sequence>MLALVNHGVDIRKMLDVAHDLFNLPPDEQARFQLKDFDGMIGFERSGPGVDLLWLSGKAFSVPNERLPLIVQASLFEIDSFKHSCEQLAHRLLVYFSIALGHNDDQYFPKLFEKPGSNVQFRIRRYSPDSTGSTGTSATVWHWLPASSTGSITFGFVSCGGMELETADAKWRVVHEGKDAVLTYLGDVVPLWSRSHSRRIKFRFVWPSDVLGTERFSMMYQMATSVDTTFKSARD</sequence>
<dbReference type="AlphaFoldDB" id="A0AAN8A096"/>
<organism evidence="1 2">
    <name type="scientific">Elasticomyces elasticus</name>
    <dbReference type="NCBI Taxonomy" id="574655"/>
    <lineage>
        <taxon>Eukaryota</taxon>
        <taxon>Fungi</taxon>
        <taxon>Dikarya</taxon>
        <taxon>Ascomycota</taxon>
        <taxon>Pezizomycotina</taxon>
        <taxon>Dothideomycetes</taxon>
        <taxon>Dothideomycetidae</taxon>
        <taxon>Mycosphaerellales</taxon>
        <taxon>Teratosphaeriaceae</taxon>
        <taxon>Elasticomyces</taxon>
    </lineage>
</organism>
<dbReference type="Gene3D" id="2.60.120.330">
    <property type="entry name" value="B-lactam Antibiotic, Isopenicillin N Synthase, Chain"/>
    <property type="match status" value="1"/>
</dbReference>
<proteinExistence type="predicted"/>
<dbReference type="EMBL" id="JAVRQU010000013">
    <property type="protein sequence ID" value="KAK5695942.1"/>
    <property type="molecule type" value="Genomic_DNA"/>
</dbReference>
<dbReference type="InterPro" id="IPR027443">
    <property type="entry name" value="IPNS-like_sf"/>
</dbReference>
<protein>
    <submittedName>
        <fullName evidence="1">Uncharacterized protein</fullName>
    </submittedName>
</protein>
<evidence type="ECO:0000313" key="2">
    <source>
        <dbReference type="Proteomes" id="UP001310594"/>
    </source>
</evidence>